<dbReference type="Gene3D" id="3.20.190.10">
    <property type="entry name" value="MutM-like, N-terminal"/>
    <property type="match status" value="1"/>
</dbReference>
<dbReference type="PROSITE" id="PS51066">
    <property type="entry name" value="ZF_FPG_2"/>
    <property type="match status" value="1"/>
</dbReference>
<keyword evidence="11" id="KW-0234">DNA repair</keyword>
<dbReference type="CDD" id="cd08966">
    <property type="entry name" value="EcFpg-like_N"/>
    <property type="match status" value="1"/>
</dbReference>
<evidence type="ECO:0000256" key="4">
    <source>
        <dbReference type="ARBA" id="ARBA00011245"/>
    </source>
</evidence>
<dbReference type="InterPro" id="IPR035937">
    <property type="entry name" value="FPG_N"/>
</dbReference>
<keyword evidence="12" id="KW-0456">Lyase</keyword>
<keyword evidence="9" id="KW-0862">Zinc</keyword>
<dbReference type="Pfam" id="PF06831">
    <property type="entry name" value="H2TH"/>
    <property type="match status" value="1"/>
</dbReference>
<dbReference type="GO" id="GO:0140078">
    <property type="term" value="F:class I DNA-(apurinic or apyrimidinic site) endonuclease activity"/>
    <property type="evidence" value="ECO:0007669"/>
    <property type="project" value="UniProtKB-EC"/>
</dbReference>
<dbReference type="GO" id="GO:0006284">
    <property type="term" value="P:base-excision repair"/>
    <property type="evidence" value="ECO:0007669"/>
    <property type="project" value="InterPro"/>
</dbReference>
<comment type="catalytic activity">
    <reaction evidence="15">
        <text>2'-deoxyribonucleotide-(2'-deoxyribose 5'-phosphate)-2'-deoxyribonucleotide-DNA = a 3'-end 2'-deoxyribonucleotide-(2,3-dehydro-2,3-deoxyribose 5'-phosphate)-DNA + a 5'-end 5'-phospho-2'-deoxyribonucleoside-DNA + H(+)</text>
        <dbReference type="Rhea" id="RHEA:66592"/>
        <dbReference type="Rhea" id="RHEA-COMP:13180"/>
        <dbReference type="Rhea" id="RHEA-COMP:16897"/>
        <dbReference type="Rhea" id="RHEA-COMP:17067"/>
        <dbReference type="ChEBI" id="CHEBI:15378"/>
        <dbReference type="ChEBI" id="CHEBI:136412"/>
        <dbReference type="ChEBI" id="CHEBI:157695"/>
        <dbReference type="ChEBI" id="CHEBI:167181"/>
        <dbReference type="EC" id="4.2.99.18"/>
    </reaction>
</comment>
<dbReference type="SUPFAM" id="SSF57716">
    <property type="entry name" value="Glucocorticoid receptor-like (DNA-binding domain)"/>
    <property type="match status" value="1"/>
</dbReference>
<evidence type="ECO:0000256" key="16">
    <source>
        <dbReference type="SAM" id="MobiDB-lite"/>
    </source>
</evidence>
<evidence type="ECO:0000256" key="3">
    <source>
        <dbReference type="ARBA" id="ARBA00009409"/>
    </source>
</evidence>
<dbReference type="Pfam" id="PF06827">
    <property type="entry name" value="zf-FPG_IleRS"/>
    <property type="match status" value="1"/>
</dbReference>
<evidence type="ECO:0000256" key="5">
    <source>
        <dbReference type="ARBA" id="ARBA00022723"/>
    </source>
</evidence>
<name>A0A381RBT7_9ZZZZ</name>
<evidence type="ECO:0000256" key="14">
    <source>
        <dbReference type="ARBA" id="ARBA00023295"/>
    </source>
</evidence>
<dbReference type="GO" id="GO:0003684">
    <property type="term" value="F:damaged DNA binding"/>
    <property type="evidence" value="ECO:0007669"/>
    <property type="project" value="InterPro"/>
</dbReference>
<dbReference type="SUPFAM" id="SSF81624">
    <property type="entry name" value="N-terminal domain of MutM-like DNA repair proteins"/>
    <property type="match status" value="1"/>
</dbReference>
<evidence type="ECO:0000256" key="8">
    <source>
        <dbReference type="ARBA" id="ARBA00022801"/>
    </source>
</evidence>
<dbReference type="GO" id="GO:0008270">
    <property type="term" value="F:zinc ion binding"/>
    <property type="evidence" value="ECO:0007669"/>
    <property type="project" value="UniProtKB-KW"/>
</dbReference>
<dbReference type="InterPro" id="IPR015887">
    <property type="entry name" value="DNA_glyclase_Znf_dom_DNA_BS"/>
</dbReference>
<dbReference type="SMART" id="SM01232">
    <property type="entry name" value="H2TH"/>
    <property type="match status" value="1"/>
</dbReference>
<dbReference type="InterPro" id="IPR010979">
    <property type="entry name" value="Ribosomal_uS13-like_H2TH"/>
</dbReference>
<comment type="cofactor">
    <cofactor evidence="2">
        <name>Zn(2+)</name>
        <dbReference type="ChEBI" id="CHEBI:29105"/>
    </cofactor>
</comment>
<dbReference type="PANTHER" id="PTHR22993">
    <property type="entry name" value="FORMAMIDOPYRIMIDINE-DNA GLYCOSYLASE"/>
    <property type="match status" value="1"/>
</dbReference>
<dbReference type="InterPro" id="IPR020629">
    <property type="entry name" value="FPG_Glyclase"/>
</dbReference>
<keyword evidence="6" id="KW-0227">DNA damage</keyword>
<keyword evidence="14" id="KW-0326">Glycosidase</keyword>
<comment type="catalytic activity">
    <reaction evidence="1">
        <text>Hydrolysis of DNA containing ring-opened 7-methylguanine residues, releasing 2,6-diamino-4-hydroxy-5-(N-methyl)formamidopyrimidine.</text>
        <dbReference type="EC" id="3.2.2.23"/>
    </reaction>
</comment>
<evidence type="ECO:0000256" key="15">
    <source>
        <dbReference type="ARBA" id="ARBA00044632"/>
    </source>
</evidence>
<evidence type="ECO:0000259" key="18">
    <source>
        <dbReference type="PROSITE" id="PS51068"/>
    </source>
</evidence>
<feature type="domain" description="Formamidopyrimidine-DNA glycosylase catalytic" evidence="18">
    <location>
        <begin position="2"/>
        <end position="113"/>
    </location>
</feature>
<evidence type="ECO:0000256" key="9">
    <source>
        <dbReference type="ARBA" id="ARBA00022833"/>
    </source>
</evidence>
<evidence type="ECO:0000259" key="17">
    <source>
        <dbReference type="PROSITE" id="PS51066"/>
    </source>
</evidence>
<feature type="domain" description="FPG-type" evidence="17">
    <location>
        <begin position="236"/>
        <end position="270"/>
    </location>
</feature>
<dbReference type="SUPFAM" id="SSF46946">
    <property type="entry name" value="S13-like H2TH domain"/>
    <property type="match status" value="1"/>
</dbReference>
<accession>A0A381RBT7</accession>
<dbReference type="NCBIfam" id="TIGR00577">
    <property type="entry name" value="fpg"/>
    <property type="match status" value="1"/>
</dbReference>
<dbReference type="InterPro" id="IPR012319">
    <property type="entry name" value="FPG_cat"/>
</dbReference>
<evidence type="ECO:0000256" key="2">
    <source>
        <dbReference type="ARBA" id="ARBA00001947"/>
    </source>
</evidence>
<comment type="subunit">
    <text evidence="4">Monomer.</text>
</comment>
<dbReference type="InterPro" id="IPR000214">
    <property type="entry name" value="Znf_DNA_glyclase/AP_lyase"/>
</dbReference>
<comment type="similarity">
    <text evidence="3">Belongs to the FPG family.</text>
</comment>
<evidence type="ECO:0000256" key="7">
    <source>
        <dbReference type="ARBA" id="ARBA00022771"/>
    </source>
</evidence>
<evidence type="ECO:0000256" key="12">
    <source>
        <dbReference type="ARBA" id="ARBA00023239"/>
    </source>
</evidence>
<organism evidence="19">
    <name type="scientific">marine metagenome</name>
    <dbReference type="NCBI Taxonomy" id="408172"/>
    <lineage>
        <taxon>unclassified sequences</taxon>
        <taxon>metagenomes</taxon>
        <taxon>ecological metagenomes</taxon>
    </lineage>
</organism>
<keyword evidence="13" id="KW-0511">Multifunctional enzyme</keyword>
<reference evidence="19" key="1">
    <citation type="submission" date="2018-05" db="EMBL/GenBank/DDBJ databases">
        <authorList>
            <person name="Lanie J.A."/>
            <person name="Ng W.-L."/>
            <person name="Kazmierczak K.M."/>
            <person name="Andrzejewski T.M."/>
            <person name="Davidsen T.M."/>
            <person name="Wayne K.J."/>
            <person name="Tettelin H."/>
            <person name="Glass J.I."/>
            <person name="Rusch D."/>
            <person name="Podicherti R."/>
            <person name="Tsui H.-C.T."/>
            <person name="Winkler M.E."/>
        </authorList>
    </citation>
    <scope>NUCLEOTIDE SEQUENCE</scope>
</reference>
<keyword evidence="5" id="KW-0479">Metal-binding</keyword>
<keyword evidence="7" id="KW-0863">Zinc-finger</keyword>
<evidence type="ECO:0000256" key="13">
    <source>
        <dbReference type="ARBA" id="ARBA00023268"/>
    </source>
</evidence>
<dbReference type="PANTHER" id="PTHR22993:SF9">
    <property type="entry name" value="FORMAMIDOPYRIMIDINE-DNA GLYCOSYLASE"/>
    <property type="match status" value="1"/>
</dbReference>
<dbReference type="Gene3D" id="1.10.8.50">
    <property type="match status" value="1"/>
</dbReference>
<evidence type="ECO:0000256" key="11">
    <source>
        <dbReference type="ARBA" id="ARBA00023204"/>
    </source>
</evidence>
<feature type="region of interest" description="Disordered" evidence="16">
    <location>
        <begin position="214"/>
        <end position="235"/>
    </location>
</feature>
<dbReference type="PROSITE" id="PS51068">
    <property type="entry name" value="FPG_CAT"/>
    <property type="match status" value="1"/>
</dbReference>
<evidence type="ECO:0000256" key="1">
    <source>
        <dbReference type="ARBA" id="ARBA00001668"/>
    </source>
</evidence>
<keyword evidence="8" id="KW-0378">Hydrolase</keyword>
<sequence>MPELPEVETIVRGLRPTLPCKTIERLRILHADVLRQPRREFSARLKGRTFESVDRRGKNIVAHLTEGVVLVVNLGMTGRLVWARDETPTTHPAVRFTVNAGPALVYDDVRRFGRLEAMNETEWALRDRDLGPEPLSSTFTAQRLHEDLSRSVSPIRSWLLDQHRVAGVGNIYANEALHLAGIHPQRSCKSMTEGEARKLHRALRRTLSSAVENRGTTLRDYRDASGNPGDNASRLRVYGRGEEPCLRCSTRVCRLVFGNRSAFYCPSCQPFGSGVTA</sequence>
<dbReference type="PROSITE" id="PS01242">
    <property type="entry name" value="ZF_FPG_1"/>
    <property type="match status" value="1"/>
</dbReference>
<evidence type="ECO:0000256" key="6">
    <source>
        <dbReference type="ARBA" id="ARBA00022763"/>
    </source>
</evidence>
<evidence type="ECO:0008006" key="20">
    <source>
        <dbReference type="Google" id="ProtNLM"/>
    </source>
</evidence>
<dbReference type="Pfam" id="PF01149">
    <property type="entry name" value="Fapy_DNA_glyco"/>
    <property type="match status" value="1"/>
</dbReference>
<dbReference type="EMBL" id="UINC01001804">
    <property type="protein sequence ID" value="SUZ89110.1"/>
    <property type="molecule type" value="Genomic_DNA"/>
</dbReference>
<evidence type="ECO:0000313" key="19">
    <source>
        <dbReference type="EMBL" id="SUZ89110.1"/>
    </source>
</evidence>
<protein>
    <recommendedName>
        <fullName evidence="20">Formamidopyrimidine-DNA glycosylase catalytic domain-containing protein</fullName>
    </recommendedName>
</protein>
<dbReference type="InterPro" id="IPR010663">
    <property type="entry name" value="Znf_FPG/IleRS"/>
</dbReference>
<dbReference type="SMART" id="SM00898">
    <property type="entry name" value="Fapy_DNA_glyco"/>
    <property type="match status" value="1"/>
</dbReference>
<dbReference type="AlphaFoldDB" id="A0A381RBT7"/>
<gene>
    <name evidence="19" type="ORF">METZ01_LOCUS41964</name>
</gene>
<evidence type="ECO:0000256" key="10">
    <source>
        <dbReference type="ARBA" id="ARBA00023125"/>
    </source>
</evidence>
<dbReference type="NCBIfam" id="NF002211">
    <property type="entry name" value="PRK01103.1"/>
    <property type="match status" value="1"/>
</dbReference>
<dbReference type="GO" id="GO:0034039">
    <property type="term" value="F:8-oxo-7,8-dihydroguanine DNA N-glycosylase activity"/>
    <property type="evidence" value="ECO:0007669"/>
    <property type="project" value="TreeGrafter"/>
</dbReference>
<proteinExistence type="inferred from homology"/>
<dbReference type="FunFam" id="1.10.8.50:FF:000003">
    <property type="entry name" value="Formamidopyrimidine-DNA glycosylase"/>
    <property type="match status" value="1"/>
</dbReference>
<keyword evidence="10" id="KW-0238">DNA-binding</keyword>
<dbReference type="InterPro" id="IPR015886">
    <property type="entry name" value="H2TH_FPG"/>
</dbReference>